<dbReference type="EMBL" id="LACI01000677">
    <property type="protein sequence ID" value="KJU86251.1"/>
    <property type="molecule type" value="Genomic_DNA"/>
</dbReference>
<keyword evidence="2" id="KW-1185">Reference proteome</keyword>
<proteinExistence type="predicted"/>
<protein>
    <submittedName>
        <fullName evidence="1">Uncharacterized protein</fullName>
    </submittedName>
</protein>
<dbReference type="Proteomes" id="UP000033423">
    <property type="component" value="Unassembled WGS sequence"/>
</dbReference>
<evidence type="ECO:0000313" key="2">
    <source>
        <dbReference type="Proteomes" id="UP000033423"/>
    </source>
</evidence>
<organism evidence="1 2">
    <name type="scientific">Candidatus Magnetobacterium bavaricum</name>
    <dbReference type="NCBI Taxonomy" id="29290"/>
    <lineage>
        <taxon>Bacteria</taxon>
        <taxon>Pseudomonadati</taxon>
        <taxon>Nitrospirota</taxon>
        <taxon>Thermodesulfovibrionia</taxon>
        <taxon>Thermodesulfovibrionales</taxon>
        <taxon>Candidatus Magnetobacteriaceae</taxon>
        <taxon>Candidatus Magnetobacterium</taxon>
    </lineage>
</organism>
<comment type="caution">
    <text evidence="1">The sequence shown here is derived from an EMBL/GenBank/DDBJ whole genome shotgun (WGS) entry which is preliminary data.</text>
</comment>
<gene>
    <name evidence="1" type="ORF">MBAV_001558</name>
</gene>
<dbReference type="AlphaFoldDB" id="A0A0F3GWG3"/>
<sequence length="76" mass="8913">MRKAIFTLKGVLQELDPDFDMDGPLIEFINALVLSELPLRWLYLFFPLVEDTLMYKSLLSNSDLIRMAHQWVRVKG</sequence>
<name>A0A0F3GWG3_9BACT</name>
<reference evidence="1 2" key="1">
    <citation type="submission" date="2015-02" db="EMBL/GenBank/DDBJ databases">
        <title>Single-cell genomics of uncultivated deep-branching MTB reveals a conserved set of magnetosome genes.</title>
        <authorList>
            <person name="Kolinko S."/>
            <person name="Richter M."/>
            <person name="Glockner F.O."/>
            <person name="Brachmann A."/>
            <person name="Schuler D."/>
        </authorList>
    </citation>
    <scope>NUCLEOTIDE SEQUENCE [LARGE SCALE GENOMIC DNA]</scope>
    <source>
        <strain evidence="1">TM-1</strain>
    </source>
</reference>
<accession>A0A0F3GWG3</accession>
<evidence type="ECO:0000313" key="1">
    <source>
        <dbReference type="EMBL" id="KJU86251.1"/>
    </source>
</evidence>